<accession>A0ABD1XU37</accession>
<dbReference type="InterPro" id="IPR000504">
    <property type="entry name" value="RRM_dom"/>
</dbReference>
<dbReference type="InterPro" id="IPR012677">
    <property type="entry name" value="Nucleotide-bd_a/b_plait_sf"/>
</dbReference>
<dbReference type="PANTHER" id="PTHR48025">
    <property type="entry name" value="OS02G0815200 PROTEIN"/>
    <property type="match status" value="1"/>
</dbReference>
<keyword evidence="1 2" id="KW-0694">RNA-binding</keyword>
<dbReference type="PANTHER" id="PTHR48025:SF19">
    <property type="entry name" value="RRM DOMAIN-CONTAINING PROTEIN"/>
    <property type="match status" value="1"/>
</dbReference>
<organism evidence="5 6">
    <name type="scientific">Riccia fluitans</name>
    <dbReference type="NCBI Taxonomy" id="41844"/>
    <lineage>
        <taxon>Eukaryota</taxon>
        <taxon>Viridiplantae</taxon>
        <taxon>Streptophyta</taxon>
        <taxon>Embryophyta</taxon>
        <taxon>Marchantiophyta</taxon>
        <taxon>Marchantiopsida</taxon>
        <taxon>Marchantiidae</taxon>
        <taxon>Marchantiales</taxon>
        <taxon>Ricciaceae</taxon>
        <taxon>Riccia</taxon>
    </lineage>
</organism>
<dbReference type="SUPFAM" id="SSF54928">
    <property type="entry name" value="RNA-binding domain, RBD"/>
    <property type="match status" value="3"/>
</dbReference>
<dbReference type="InterPro" id="IPR050502">
    <property type="entry name" value="Euk_RNA-bind_prot"/>
</dbReference>
<sequence length="672" mass="74187">MEAKEGKKGSESESGVGGNGRGEHTNVDGAEDEHLPSEADNVDVPSYWHANPCVHITGLGGVIREGDLMPLLNPHGSIVSFVFENERKETAIVRYERSDSTDEEVVARVRSALRNTRIKDKMLSVEPFRPDSLLFIGNLTPEIDDVVLRQMFVPHGTVERAFVVRNAKGRSKGYGFVEYSLKSQANAAKVAMGNINMDGRVLRVEWSDCRRVVDMFSTVLFVDRINKDCPNIQQTLKNLFSQYGKVRDCQMAIGMNQQFRGFAFVDFYHSISADEAHEALDGREVEGSNIRVSFANPSKTAQAVVASEQQYVQYGQQYLQQQQSDVQYNQTFAQVVQPCSQPSQQQIPAQSTQQDYGYYNSQHQPTSQEAQGVTAASETVSATAVALQPQDRSQHHQRTHEAVAQTGTTATQSATAAASPQQNLEAHWAAYYAAQSALEQAGTPSAYDQQLSAYVLQPQGYGATGSAGHYQLPAAVEVGHKRTADQIGYSTQAQVANDLHKVIIDLPESVPEPAFSAEKEIANARNHAEEEEEYVMLDLSQVFHGAALPPNCSYTLSGLDTMNPVLTLGDDLKLIGEYEETVGTILVFTESEEEVPGEERKRGINESRTRKRISNFCKTERKLKFRIMDEEERKETEVHNIRVGRSVGKGTVGKSPDAALPLNSAGMEEWAV</sequence>
<dbReference type="InterPro" id="IPR035979">
    <property type="entry name" value="RBD_domain_sf"/>
</dbReference>
<feature type="compositionally biased region" description="Basic and acidic residues" evidence="3">
    <location>
        <begin position="21"/>
        <end position="37"/>
    </location>
</feature>
<dbReference type="EMBL" id="JBHFFA010000007">
    <property type="protein sequence ID" value="KAL2612467.1"/>
    <property type="molecule type" value="Genomic_DNA"/>
</dbReference>
<comment type="caution">
    <text evidence="5">The sequence shown here is derived from an EMBL/GenBank/DDBJ whole genome shotgun (WGS) entry which is preliminary data.</text>
</comment>
<dbReference type="Pfam" id="PF10419">
    <property type="entry name" value="TFIIIC_sub6"/>
    <property type="match status" value="1"/>
</dbReference>
<evidence type="ECO:0000256" key="2">
    <source>
        <dbReference type="PROSITE-ProRule" id="PRU00176"/>
    </source>
</evidence>
<reference evidence="5 6" key="1">
    <citation type="submission" date="2024-09" db="EMBL/GenBank/DDBJ databases">
        <title>Chromosome-scale assembly of Riccia fluitans.</title>
        <authorList>
            <person name="Paukszto L."/>
            <person name="Sawicki J."/>
            <person name="Karawczyk K."/>
            <person name="Piernik-Szablinska J."/>
            <person name="Szczecinska M."/>
            <person name="Mazdziarz M."/>
        </authorList>
    </citation>
    <scope>NUCLEOTIDE SEQUENCE [LARGE SCALE GENOMIC DNA]</scope>
    <source>
        <strain evidence="5">Rf_01</strain>
        <tissue evidence="5">Aerial parts of the thallus</tissue>
    </source>
</reference>
<dbReference type="GO" id="GO:0003723">
    <property type="term" value="F:RNA binding"/>
    <property type="evidence" value="ECO:0007669"/>
    <property type="project" value="UniProtKB-UniRule"/>
</dbReference>
<dbReference type="Gene3D" id="2.60.40.4370">
    <property type="match status" value="1"/>
</dbReference>
<protein>
    <recommendedName>
        <fullName evidence="4">RRM domain-containing protein</fullName>
    </recommendedName>
</protein>
<feature type="domain" description="RRM" evidence="4">
    <location>
        <begin position="218"/>
        <end position="297"/>
    </location>
</feature>
<dbReference type="Gene3D" id="3.30.70.330">
    <property type="match status" value="3"/>
</dbReference>
<feature type="compositionally biased region" description="Low complexity" evidence="3">
    <location>
        <begin position="402"/>
        <end position="420"/>
    </location>
</feature>
<evidence type="ECO:0000256" key="3">
    <source>
        <dbReference type="SAM" id="MobiDB-lite"/>
    </source>
</evidence>
<dbReference type="CDD" id="cd00590">
    <property type="entry name" value="RRM_SF"/>
    <property type="match status" value="1"/>
</dbReference>
<feature type="region of interest" description="Disordered" evidence="3">
    <location>
        <begin position="389"/>
        <end position="420"/>
    </location>
</feature>
<proteinExistence type="predicted"/>
<dbReference type="InterPro" id="IPR019481">
    <property type="entry name" value="TFIIIC_triple_barrel"/>
</dbReference>
<evidence type="ECO:0000259" key="4">
    <source>
        <dbReference type="PROSITE" id="PS50102"/>
    </source>
</evidence>
<name>A0ABD1XU37_9MARC</name>
<gene>
    <name evidence="5" type="ORF">R1flu_024159</name>
</gene>
<dbReference type="PROSITE" id="PS50102">
    <property type="entry name" value="RRM"/>
    <property type="match status" value="2"/>
</dbReference>
<feature type="domain" description="RRM" evidence="4">
    <location>
        <begin position="132"/>
        <end position="209"/>
    </location>
</feature>
<dbReference type="Proteomes" id="UP001605036">
    <property type="component" value="Unassembled WGS sequence"/>
</dbReference>
<keyword evidence="6" id="KW-1185">Reference proteome</keyword>
<feature type="region of interest" description="Disordered" evidence="3">
    <location>
        <begin position="1"/>
        <end position="43"/>
    </location>
</feature>
<evidence type="ECO:0000256" key="1">
    <source>
        <dbReference type="ARBA" id="ARBA00022884"/>
    </source>
</evidence>
<feature type="compositionally biased region" description="Basic and acidic residues" evidence="3">
    <location>
        <begin position="1"/>
        <end position="11"/>
    </location>
</feature>
<evidence type="ECO:0000313" key="6">
    <source>
        <dbReference type="Proteomes" id="UP001605036"/>
    </source>
</evidence>
<evidence type="ECO:0000313" key="5">
    <source>
        <dbReference type="EMBL" id="KAL2612467.1"/>
    </source>
</evidence>
<dbReference type="AlphaFoldDB" id="A0ABD1XU37"/>
<dbReference type="SMART" id="SM00360">
    <property type="entry name" value="RRM"/>
    <property type="match status" value="3"/>
</dbReference>
<dbReference type="Pfam" id="PF00076">
    <property type="entry name" value="RRM_1"/>
    <property type="match status" value="2"/>
</dbReference>